<organism evidence="1 2">
    <name type="scientific">Sparassis crispa</name>
    <dbReference type="NCBI Taxonomy" id="139825"/>
    <lineage>
        <taxon>Eukaryota</taxon>
        <taxon>Fungi</taxon>
        <taxon>Dikarya</taxon>
        <taxon>Basidiomycota</taxon>
        <taxon>Agaricomycotina</taxon>
        <taxon>Agaricomycetes</taxon>
        <taxon>Polyporales</taxon>
        <taxon>Sparassidaceae</taxon>
        <taxon>Sparassis</taxon>
    </lineage>
</organism>
<dbReference type="GeneID" id="38778109"/>
<proteinExistence type="predicted"/>
<dbReference type="EMBL" id="BFAD01000003">
    <property type="protein sequence ID" value="GBE81192.1"/>
    <property type="molecule type" value="Genomic_DNA"/>
</dbReference>
<evidence type="ECO:0000313" key="1">
    <source>
        <dbReference type="EMBL" id="GBE81192.1"/>
    </source>
</evidence>
<gene>
    <name evidence="1" type="ORF">SCP_0309190</name>
</gene>
<accession>A0A401GG97</accession>
<name>A0A401GG97_9APHY</name>
<dbReference type="Proteomes" id="UP000287166">
    <property type="component" value="Unassembled WGS sequence"/>
</dbReference>
<sequence length="544" mass="61054">MVRILVAFRLGTFCSSSESSPSMSISGLVSSSLSRICVSSFDSDTGHGCDASSQTTASMTILQDPSLTVHLLGAILETKSGIASLSRLARTCQALKEPALSLLWRELRGLAPLIALFPNVIQRTLRGRDSIRPKDWSRILSYSTYVRSLVWTSCDAPSYFWSLLESSRGRPDYILPNLTSLEWVDTSAGSLEHCQLFLGPQLEYIALHPGAVANTGLMNNIMQQIATHKHLTTISLNCRTIKPIYFFVHVVSPQDVMWENVIWENVNMDNAPSHGPFIKWIFALPRLKTFIWSEAGSLRSITEELQFIDKSETTTLSFSVLPTRADDDDSHSAGSILPIDSFPQGYHRTSFAQAGLFLSLPPTTEHLDFKTEKIPQVQHTVFNPDGPQKFACLIRLELSAHDLDGLDVFLRQLRNPLRELGLTVLNESFGFSWYYVCIAICEHSGDTLQTLRIRNSIVKAYQTLDLTLLVPLPYLQHLTIDFPHLEPAFEDVDVVDISTTLPSLVELRLSPVVRFPCQSKTRCRLIWDYALWESLEGSVKYEEL</sequence>
<evidence type="ECO:0000313" key="2">
    <source>
        <dbReference type="Proteomes" id="UP000287166"/>
    </source>
</evidence>
<keyword evidence="2" id="KW-1185">Reference proteome</keyword>
<protein>
    <recommendedName>
        <fullName evidence="3">F-box domain-containing protein</fullName>
    </recommendedName>
</protein>
<dbReference type="RefSeq" id="XP_027612105.1">
    <property type="nucleotide sequence ID" value="XM_027756304.1"/>
</dbReference>
<reference evidence="1 2" key="1">
    <citation type="journal article" date="2018" name="Sci. Rep.">
        <title>Genome sequence of the cauliflower mushroom Sparassis crispa (Hanabiratake) and its association with beneficial usage.</title>
        <authorList>
            <person name="Kiyama R."/>
            <person name="Furutani Y."/>
            <person name="Kawaguchi K."/>
            <person name="Nakanishi T."/>
        </authorList>
    </citation>
    <scope>NUCLEOTIDE SEQUENCE [LARGE SCALE GENOMIC DNA]</scope>
</reference>
<dbReference type="InParanoid" id="A0A401GG97"/>
<comment type="caution">
    <text evidence="1">The sequence shown here is derived from an EMBL/GenBank/DDBJ whole genome shotgun (WGS) entry which is preliminary data.</text>
</comment>
<dbReference type="AlphaFoldDB" id="A0A401GG97"/>
<dbReference type="STRING" id="139825.A0A401GG97"/>
<dbReference type="OrthoDB" id="2800603at2759"/>
<evidence type="ECO:0008006" key="3">
    <source>
        <dbReference type="Google" id="ProtNLM"/>
    </source>
</evidence>